<reference evidence="3" key="2">
    <citation type="submission" date="2023-06" db="EMBL/GenBank/DDBJ databases">
        <authorList>
            <consortium name="Lawrence Berkeley National Laboratory"/>
            <person name="Haridas S."/>
            <person name="Hensen N."/>
            <person name="Bonometti L."/>
            <person name="Westerberg I."/>
            <person name="Brannstrom I.O."/>
            <person name="Guillou S."/>
            <person name="Cros-Aarteil S."/>
            <person name="Calhoun S."/>
            <person name="Kuo A."/>
            <person name="Mondo S."/>
            <person name="Pangilinan J."/>
            <person name="Riley R."/>
            <person name="Labutti K."/>
            <person name="Andreopoulos B."/>
            <person name="Lipzen A."/>
            <person name="Chen C."/>
            <person name="Yanf M."/>
            <person name="Daum C."/>
            <person name="Ng V."/>
            <person name="Clum A."/>
            <person name="Steindorff A."/>
            <person name="Ohm R."/>
            <person name="Martin F."/>
            <person name="Silar P."/>
            <person name="Natvig D."/>
            <person name="Lalanne C."/>
            <person name="Gautier V."/>
            <person name="Ament-Velasquez S.L."/>
            <person name="Kruys A."/>
            <person name="Hutchinson M.I."/>
            <person name="Powell A.J."/>
            <person name="Barry K."/>
            <person name="Miller A.N."/>
            <person name="Grigoriev I.V."/>
            <person name="Debuchy R."/>
            <person name="Gladieux P."/>
            <person name="Thoren M.H."/>
            <person name="Johannesson H."/>
        </authorList>
    </citation>
    <scope>NUCLEOTIDE SEQUENCE</scope>
    <source>
        <strain evidence="3">CBS 314.62</strain>
    </source>
</reference>
<evidence type="ECO:0000256" key="1">
    <source>
        <dbReference type="SAM" id="MobiDB-lite"/>
    </source>
</evidence>
<dbReference type="AlphaFoldDB" id="A0AAE0X8R1"/>
<keyword evidence="2" id="KW-0812">Transmembrane</keyword>
<comment type="caution">
    <text evidence="3">The sequence shown here is derived from an EMBL/GenBank/DDBJ whole genome shotgun (WGS) entry which is preliminary data.</text>
</comment>
<protein>
    <submittedName>
        <fullName evidence="3">Uncharacterized protein</fullName>
    </submittedName>
</protein>
<feature type="region of interest" description="Disordered" evidence="1">
    <location>
        <begin position="114"/>
        <end position="144"/>
    </location>
</feature>
<sequence length="295" mass="31509">MALINPIHGLVAPLLFIFTIPLAIFAGITTTIAFSILMLRVAVVYIDIALALVPQYVMGRGSGRGSPTTYQRSGGREGVKSPSSPTSSVTSGSGYSSPTSVSAFPSGTAFLGLGHRSPSHRRKSSYGFGAAVRHSRRSSQTSMQSLGTITPIHEGQATPGMAESGLTPSAGIDRDFEGVGGWRLDDQNDDSDWANINSRLELPLQSIRHHQRSQSAGPSTPGEGSWLMMKATQRNGLPEARDWERNAAKPMVSPNSGRARMGQNLSMPPALTTPDYESGYFPSPKTVRKSVSQHL</sequence>
<feature type="region of interest" description="Disordered" evidence="1">
    <location>
        <begin position="206"/>
        <end position="225"/>
    </location>
</feature>
<feature type="region of interest" description="Disordered" evidence="1">
    <location>
        <begin position="62"/>
        <end position="97"/>
    </location>
</feature>
<keyword evidence="2" id="KW-0472">Membrane</keyword>
<keyword evidence="4" id="KW-1185">Reference proteome</keyword>
<feature type="region of interest" description="Disordered" evidence="1">
    <location>
        <begin position="249"/>
        <end position="295"/>
    </location>
</feature>
<feature type="transmembrane region" description="Helical" evidence="2">
    <location>
        <begin position="7"/>
        <end position="26"/>
    </location>
</feature>
<proteinExistence type="predicted"/>
<dbReference type="EMBL" id="JAULSO010000002">
    <property type="protein sequence ID" value="KAK3688160.1"/>
    <property type="molecule type" value="Genomic_DNA"/>
</dbReference>
<evidence type="ECO:0000256" key="2">
    <source>
        <dbReference type="SAM" id="Phobius"/>
    </source>
</evidence>
<evidence type="ECO:0000313" key="3">
    <source>
        <dbReference type="EMBL" id="KAK3688160.1"/>
    </source>
</evidence>
<reference evidence="3" key="1">
    <citation type="journal article" date="2023" name="Mol. Phylogenet. Evol.">
        <title>Genome-scale phylogeny and comparative genomics of the fungal order Sordariales.</title>
        <authorList>
            <person name="Hensen N."/>
            <person name="Bonometti L."/>
            <person name="Westerberg I."/>
            <person name="Brannstrom I.O."/>
            <person name="Guillou S."/>
            <person name="Cros-Aarteil S."/>
            <person name="Calhoun S."/>
            <person name="Haridas S."/>
            <person name="Kuo A."/>
            <person name="Mondo S."/>
            <person name="Pangilinan J."/>
            <person name="Riley R."/>
            <person name="LaButti K."/>
            <person name="Andreopoulos B."/>
            <person name="Lipzen A."/>
            <person name="Chen C."/>
            <person name="Yan M."/>
            <person name="Daum C."/>
            <person name="Ng V."/>
            <person name="Clum A."/>
            <person name="Steindorff A."/>
            <person name="Ohm R.A."/>
            <person name="Martin F."/>
            <person name="Silar P."/>
            <person name="Natvig D.O."/>
            <person name="Lalanne C."/>
            <person name="Gautier V."/>
            <person name="Ament-Velasquez S.L."/>
            <person name="Kruys A."/>
            <person name="Hutchinson M.I."/>
            <person name="Powell A.J."/>
            <person name="Barry K."/>
            <person name="Miller A.N."/>
            <person name="Grigoriev I.V."/>
            <person name="Debuchy R."/>
            <person name="Gladieux P."/>
            <person name="Hiltunen Thoren M."/>
            <person name="Johannesson H."/>
        </authorList>
    </citation>
    <scope>NUCLEOTIDE SEQUENCE</scope>
    <source>
        <strain evidence="3">CBS 314.62</strain>
    </source>
</reference>
<evidence type="ECO:0000313" key="4">
    <source>
        <dbReference type="Proteomes" id="UP001270362"/>
    </source>
</evidence>
<feature type="transmembrane region" description="Helical" evidence="2">
    <location>
        <begin position="32"/>
        <end position="53"/>
    </location>
</feature>
<dbReference type="Proteomes" id="UP001270362">
    <property type="component" value="Unassembled WGS sequence"/>
</dbReference>
<organism evidence="3 4">
    <name type="scientific">Podospora appendiculata</name>
    <dbReference type="NCBI Taxonomy" id="314037"/>
    <lineage>
        <taxon>Eukaryota</taxon>
        <taxon>Fungi</taxon>
        <taxon>Dikarya</taxon>
        <taxon>Ascomycota</taxon>
        <taxon>Pezizomycotina</taxon>
        <taxon>Sordariomycetes</taxon>
        <taxon>Sordariomycetidae</taxon>
        <taxon>Sordariales</taxon>
        <taxon>Podosporaceae</taxon>
        <taxon>Podospora</taxon>
    </lineage>
</organism>
<keyword evidence="2" id="KW-1133">Transmembrane helix</keyword>
<gene>
    <name evidence="3" type="ORF">B0T22DRAFT_146906</name>
</gene>
<name>A0AAE0X8R1_9PEZI</name>
<accession>A0AAE0X8R1</accession>
<feature type="compositionally biased region" description="Low complexity" evidence="1">
    <location>
        <begin position="80"/>
        <end position="97"/>
    </location>
</feature>